<proteinExistence type="predicted"/>
<protein>
    <recommendedName>
        <fullName evidence="2">N-acetyltransferase domain-containing protein</fullName>
    </recommendedName>
</protein>
<dbReference type="AlphaFoldDB" id="A0AAN8PY61"/>
<keyword evidence="4" id="KW-1185">Reference proteome</keyword>
<evidence type="ECO:0000259" key="2">
    <source>
        <dbReference type="PROSITE" id="PS51186"/>
    </source>
</evidence>
<accession>A0AAN8PY61</accession>
<dbReference type="SUPFAM" id="SSF55729">
    <property type="entry name" value="Acyl-CoA N-acyltransferases (Nat)"/>
    <property type="match status" value="1"/>
</dbReference>
<dbReference type="InterPro" id="IPR000182">
    <property type="entry name" value="GNAT_dom"/>
</dbReference>
<dbReference type="PROSITE" id="PS51186">
    <property type="entry name" value="GNAT"/>
    <property type="match status" value="1"/>
</dbReference>
<comment type="caution">
    <text evidence="3">The sequence shown here is derived from an EMBL/GenBank/DDBJ whole genome shotgun (WGS) entry which is preliminary data.</text>
</comment>
<feature type="domain" description="N-acetyltransferase" evidence="2">
    <location>
        <begin position="182"/>
        <end position="381"/>
    </location>
</feature>
<reference evidence="3 4" key="1">
    <citation type="submission" date="2024-01" db="EMBL/GenBank/DDBJ databases">
        <title>The genome of the rayed Mediterranean limpet Patella caerulea (Linnaeus, 1758).</title>
        <authorList>
            <person name="Anh-Thu Weber A."/>
            <person name="Halstead-Nussloch G."/>
        </authorList>
    </citation>
    <scope>NUCLEOTIDE SEQUENCE [LARGE SCALE GENOMIC DNA]</scope>
    <source>
        <strain evidence="3">AATW-2023a</strain>
        <tissue evidence="3">Whole specimen</tissue>
    </source>
</reference>
<dbReference type="GO" id="GO:0016747">
    <property type="term" value="F:acyltransferase activity, transferring groups other than amino-acyl groups"/>
    <property type="evidence" value="ECO:0007669"/>
    <property type="project" value="InterPro"/>
</dbReference>
<feature type="compositionally biased region" description="Acidic residues" evidence="1">
    <location>
        <begin position="171"/>
        <end position="190"/>
    </location>
</feature>
<dbReference type="Pfam" id="PF00644">
    <property type="entry name" value="PARP"/>
    <property type="match status" value="1"/>
</dbReference>
<dbReference type="Gene3D" id="3.40.630.30">
    <property type="match status" value="1"/>
</dbReference>
<dbReference type="CDD" id="cd04301">
    <property type="entry name" value="NAT_SF"/>
    <property type="match status" value="1"/>
</dbReference>
<dbReference type="InterPro" id="IPR016181">
    <property type="entry name" value="Acyl_CoA_acyltransferase"/>
</dbReference>
<gene>
    <name evidence="3" type="ORF">SNE40_011629</name>
</gene>
<name>A0AAN8PY61_PATCE</name>
<evidence type="ECO:0000256" key="1">
    <source>
        <dbReference type="SAM" id="MobiDB-lite"/>
    </source>
</evidence>
<dbReference type="SUPFAM" id="SSF56399">
    <property type="entry name" value="ADP-ribosylation"/>
    <property type="match status" value="1"/>
</dbReference>
<dbReference type="Pfam" id="PF13673">
    <property type="entry name" value="Acetyltransf_10"/>
    <property type="match status" value="1"/>
</dbReference>
<feature type="compositionally biased region" description="Acidic residues" evidence="1">
    <location>
        <begin position="201"/>
        <end position="220"/>
    </location>
</feature>
<dbReference type="EMBL" id="JAZGQO010000008">
    <property type="protein sequence ID" value="KAK6179220.1"/>
    <property type="molecule type" value="Genomic_DNA"/>
</dbReference>
<feature type="region of interest" description="Disordered" evidence="1">
    <location>
        <begin position="151"/>
        <end position="224"/>
    </location>
</feature>
<sequence>MADKNSKVPNENGISSISELAKDLLHLDEASSLPSIRPGSQLADKLEFKDRSGNTVSGYPVIVDFRRILQLQNKTNPCHDNDVIQGISNSDLLHAVVGLYDIALSEMTLDVLYATVCERWARTIVLVQDVKDALNDVEERKKKRLLNKRSEDETLLDEETAAKDKELNNEGIEDSSETENEKDIFEEEESQPSRFEAVFSDTDDDEDEEEEDEDSEDEDDFSHGINSFIKSASKRRKIRNKKEEQINKNDIGVENRIIGCLTFEKKYVRHRERVIHLTILTVRPRYRKYGIGKFLLSQVVDPAVTGQYEAVVVHADNGAVDFFQKFGFSDDLVLNSRWSELAEQFTNCTLMCYLPGFTGHSLLSTVSLPGIEAFEMEQELKKWKDKTLESYQAQMSCIMRMKHEILLLQKKVNSQDEIIRTLALDNERIKQEKSSLEKELRTFRIWKVQQAVNRQIVSSGDIEDDITTEDLIKELQHQVDKMDIHKNRLLENGANTTTGFGDGGSVAFPYMRVRSQQEPYDHMIDAAFFYDTTQQFKEAMHSDPSIKIQFEVTSINKSILSSDVKDSYQRHNQTLHDPSMVTQLYYCGGLIRPQRLQDIILTGFTQDDFTHGEFGKGIYFSKYPSKAAQFSALGKLILAEVGLGAVQTVTKPDRSRLEPGDGCDSIIVPGRLYKPCDNGEAMFSQEYVVFSSNQILPLCLINYETVKKDDS</sequence>
<dbReference type="InterPro" id="IPR012317">
    <property type="entry name" value="Poly(ADP-ribose)pol_cat_dom"/>
</dbReference>
<organism evidence="3 4">
    <name type="scientific">Patella caerulea</name>
    <name type="common">Rayed Mediterranean limpet</name>
    <dbReference type="NCBI Taxonomy" id="87958"/>
    <lineage>
        <taxon>Eukaryota</taxon>
        <taxon>Metazoa</taxon>
        <taxon>Spiralia</taxon>
        <taxon>Lophotrochozoa</taxon>
        <taxon>Mollusca</taxon>
        <taxon>Gastropoda</taxon>
        <taxon>Patellogastropoda</taxon>
        <taxon>Patelloidea</taxon>
        <taxon>Patellidae</taxon>
        <taxon>Patella</taxon>
    </lineage>
</organism>
<dbReference type="Gene3D" id="3.90.228.10">
    <property type="match status" value="1"/>
</dbReference>
<dbReference type="GO" id="GO:0003950">
    <property type="term" value="F:NAD+ poly-ADP-ribosyltransferase activity"/>
    <property type="evidence" value="ECO:0007669"/>
    <property type="project" value="InterPro"/>
</dbReference>
<evidence type="ECO:0000313" key="3">
    <source>
        <dbReference type="EMBL" id="KAK6179220.1"/>
    </source>
</evidence>
<evidence type="ECO:0000313" key="4">
    <source>
        <dbReference type="Proteomes" id="UP001347796"/>
    </source>
</evidence>
<dbReference type="Proteomes" id="UP001347796">
    <property type="component" value="Unassembled WGS sequence"/>
</dbReference>